<keyword evidence="2" id="KW-0560">Oxidoreductase</keyword>
<feature type="transmembrane region" description="Helical" evidence="1">
    <location>
        <begin position="21"/>
        <end position="38"/>
    </location>
</feature>
<dbReference type="RefSeq" id="WP_209666822.1">
    <property type="nucleotide sequence ID" value="NZ_JAGGMS010000001.1"/>
</dbReference>
<feature type="transmembrane region" description="Helical" evidence="1">
    <location>
        <begin position="144"/>
        <end position="163"/>
    </location>
</feature>
<name>A0ABS4PXV5_9PSEU</name>
<dbReference type="EC" id="1.8.5.2" evidence="2"/>
<dbReference type="GO" id="GO:0043831">
    <property type="term" value="F:thiosulfate dehydrogenase (quinone) activity"/>
    <property type="evidence" value="ECO:0007669"/>
    <property type="project" value="UniProtKB-EC"/>
</dbReference>
<keyword evidence="1" id="KW-1133">Transmembrane helix</keyword>
<evidence type="ECO:0000313" key="3">
    <source>
        <dbReference type="Proteomes" id="UP000741013"/>
    </source>
</evidence>
<reference evidence="2 3" key="1">
    <citation type="submission" date="2021-03" db="EMBL/GenBank/DDBJ databases">
        <title>Sequencing the genomes of 1000 actinobacteria strains.</title>
        <authorList>
            <person name="Klenk H.-P."/>
        </authorList>
    </citation>
    <scope>NUCLEOTIDE SEQUENCE [LARGE SCALE GENOMIC DNA]</scope>
    <source>
        <strain evidence="2 3">DSM 45510</strain>
    </source>
</reference>
<proteinExistence type="predicted"/>
<keyword evidence="1" id="KW-0472">Membrane</keyword>
<evidence type="ECO:0000313" key="2">
    <source>
        <dbReference type="EMBL" id="MBP2183683.1"/>
    </source>
</evidence>
<keyword evidence="3" id="KW-1185">Reference proteome</keyword>
<dbReference type="EMBL" id="JAGGMS010000001">
    <property type="protein sequence ID" value="MBP2183683.1"/>
    <property type="molecule type" value="Genomic_DNA"/>
</dbReference>
<protein>
    <submittedName>
        <fullName evidence="2">Thiosulfate dehydrogenase [quinone] large subunit</fullName>
        <ecNumber evidence="2">1.8.5.2</ecNumber>
    </submittedName>
</protein>
<gene>
    <name evidence="2" type="ORF">JOM49_005209</name>
</gene>
<dbReference type="Proteomes" id="UP000741013">
    <property type="component" value="Unassembled WGS sequence"/>
</dbReference>
<sequence>MSVREAAVVDPTRISTPAGQSIAVLRIATGLLFLWAFADKAFGWGYATPSAKAWLSGGSPTEGFLSGVHSGPFAETLRGWAGAWWADWLFMAGLLGIGVALVLGIGLRIAAVTGTLMMLLMWVAEWPPARFTDTGEATRSTNPLIEYHLIYALVLIVLAAVYAGHTWGLGHRWAQIAGDKRWLL</sequence>
<organism evidence="2 3">
    <name type="scientific">Amycolatopsis magusensis</name>
    <dbReference type="NCBI Taxonomy" id="882444"/>
    <lineage>
        <taxon>Bacteria</taxon>
        <taxon>Bacillati</taxon>
        <taxon>Actinomycetota</taxon>
        <taxon>Actinomycetes</taxon>
        <taxon>Pseudonocardiales</taxon>
        <taxon>Pseudonocardiaceae</taxon>
        <taxon>Amycolatopsis</taxon>
    </lineage>
</organism>
<comment type="caution">
    <text evidence="2">The sequence shown here is derived from an EMBL/GenBank/DDBJ whole genome shotgun (WGS) entry which is preliminary data.</text>
</comment>
<accession>A0ABS4PXV5</accession>
<feature type="transmembrane region" description="Helical" evidence="1">
    <location>
        <begin position="90"/>
        <end position="123"/>
    </location>
</feature>
<evidence type="ECO:0000256" key="1">
    <source>
        <dbReference type="SAM" id="Phobius"/>
    </source>
</evidence>
<keyword evidence="1" id="KW-0812">Transmembrane</keyword>